<sequence>MLTVGALALAVITPALDPVEHDAVMTPMALPVTPELADQPLAAEIEKPPPLGARSLRQRLQEFQFDAGIDPATLVAGLRSRQSTVERASRAMPRRSLVLRPVPPTLRHIRSDPGEADRPLPGTAEPPASRTADRPETRAAGSPDTWAAGSPNSRAAGRSGVRAAERRSARRAERQERRAAERVIARSAERFAERPDIRGQRPERAARVARSARKSVAVRREWTSFAGRGQSRKVTRGSETRIREMRGRDMRAVIAYARSQVGKRYVRGGAGPGGFDCSGLTKRAFAKAGLRLPHSSGGQARRARAVSRSSALPGDLVVGRGHVGIYMGKGMMIDAGNSRTGVVYRKVYDGLSVSRLG</sequence>
<feature type="region of interest" description="Disordered" evidence="5">
    <location>
        <begin position="80"/>
        <end position="181"/>
    </location>
</feature>
<evidence type="ECO:0000256" key="1">
    <source>
        <dbReference type="ARBA" id="ARBA00007074"/>
    </source>
</evidence>
<dbReference type="EMBL" id="LT629758">
    <property type="protein sequence ID" value="SDT74091.1"/>
    <property type="molecule type" value="Genomic_DNA"/>
</dbReference>
<proteinExistence type="inferred from homology"/>
<comment type="similarity">
    <text evidence="1">Belongs to the peptidase C40 family.</text>
</comment>
<dbReference type="InterPro" id="IPR000064">
    <property type="entry name" value="NLP_P60_dom"/>
</dbReference>
<gene>
    <name evidence="7" type="ORF">SAMN04489716_6873</name>
</gene>
<dbReference type="SUPFAM" id="SSF54001">
    <property type="entry name" value="Cysteine proteinases"/>
    <property type="match status" value="1"/>
</dbReference>
<dbReference type="InterPro" id="IPR038765">
    <property type="entry name" value="Papain-like_cys_pep_sf"/>
</dbReference>
<keyword evidence="8" id="KW-1185">Reference proteome</keyword>
<feature type="compositionally biased region" description="Basic and acidic residues" evidence="5">
    <location>
        <begin position="109"/>
        <end position="118"/>
    </location>
</feature>
<dbReference type="Gene3D" id="3.90.1720.10">
    <property type="entry name" value="endopeptidase domain like (from Nostoc punctiforme)"/>
    <property type="match status" value="1"/>
</dbReference>
<keyword evidence="3 7" id="KW-0378">Hydrolase</keyword>
<dbReference type="PANTHER" id="PTHR47359">
    <property type="entry name" value="PEPTIDOGLYCAN DL-ENDOPEPTIDASE CWLO"/>
    <property type="match status" value="1"/>
</dbReference>
<name>A0A1H2CUG0_9ACTN</name>
<dbReference type="AlphaFoldDB" id="A0A1H2CUG0"/>
<evidence type="ECO:0000313" key="7">
    <source>
        <dbReference type="EMBL" id="SDT74091.1"/>
    </source>
</evidence>
<reference evidence="7 8" key="1">
    <citation type="submission" date="2016-10" db="EMBL/GenBank/DDBJ databases">
        <authorList>
            <person name="de Groot N.N."/>
        </authorList>
    </citation>
    <scope>NUCLEOTIDE SEQUENCE [LARGE SCALE GENOMIC DNA]</scope>
    <source>
        <strain evidence="7 8">DSM 43941</strain>
    </source>
</reference>
<evidence type="ECO:0000256" key="2">
    <source>
        <dbReference type="ARBA" id="ARBA00022670"/>
    </source>
</evidence>
<evidence type="ECO:0000256" key="4">
    <source>
        <dbReference type="ARBA" id="ARBA00022807"/>
    </source>
</evidence>
<evidence type="ECO:0000256" key="5">
    <source>
        <dbReference type="SAM" id="MobiDB-lite"/>
    </source>
</evidence>
<dbReference type="STRING" id="113562.SAMN04489716_6873"/>
<protein>
    <submittedName>
        <fullName evidence="7">Cell wall-associated hydrolase, NlpC family</fullName>
    </submittedName>
</protein>
<dbReference type="PROSITE" id="PS51935">
    <property type="entry name" value="NLPC_P60"/>
    <property type="match status" value="1"/>
</dbReference>
<dbReference type="PANTHER" id="PTHR47359:SF3">
    <property type="entry name" value="NLP_P60 DOMAIN-CONTAINING PROTEIN-RELATED"/>
    <property type="match status" value="1"/>
</dbReference>
<keyword evidence="2" id="KW-0645">Protease</keyword>
<feature type="domain" description="NlpC/P60" evidence="6">
    <location>
        <begin position="247"/>
        <end position="357"/>
    </location>
</feature>
<accession>A0A1H2CUG0</accession>
<dbReference type="GO" id="GO:0008234">
    <property type="term" value="F:cysteine-type peptidase activity"/>
    <property type="evidence" value="ECO:0007669"/>
    <property type="project" value="UniProtKB-KW"/>
</dbReference>
<feature type="compositionally biased region" description="Basic and acidic residues" evidence="5">
    <location>
        <begin position="163"/>
        <end position="181"/>
    </location>
</feature>
<dbReference type="Proteomes" id="UP000198688">
    <property type="component" value="Chromosome I"/>
</dbReference>
<organism evidence="7 8">
    <name type="scientific">Actinoplanes derwentensis</name>
    <dbReference type="NCBI Taxonomy" id="113562"/>
    <lineage>
        <taxon>Bacteria</taxon>
        <taxon>Bacillati</taxon>
        <taxon>Actinomycetota</taxon>
        <taxon>Actinomycetes</taxon>
        <taxon>Micromonosporales</taxon>
        <taxon>Micromonosporaceae</taxon>
        <taxon>Actinoplanes</taxon>
    </lineage>
</organism>
<dbReference type="GO" id="GO:0006508">
    <property type="term" value="P:proteolysis"/>
    <property type="evidence" value="ECO:0007669"/>
    <property type="project" value="UniProtKB-KW"/>
</dbReference>
<feature type="compositionally biased region" description="Low complexity" evidence="5">
    <location>
        <begin position="153"/>
        <end position="162"/>
    </location>
</feature>
<evidence type="ECO:0000259" key="6">
    <source>
        <dbReference type="PROSITE" id="PS51935"/>
    </source>
</evidence>
<evidence type="ECO:0000256" key="3">
    <source>
        <dbReference type="ARBA" id="ARBA00022801"/>
    </source>
</evidence>
<keyword evidence="4" id="KW-0788">Thiol protease</keyword>
<dbReference type="Pfam" id="PF00877">
    <property type="entry name" value="NLPC_P60"/>
    <property type="match status" value="1"/>
</dbReference>
<evidence type="ECO:0000313" key="8">
    <source>
        <dbReference type="Proteomes" id="UP000198688"/>
    </source>
</evidence>
<dbReference type="InterPro" id="IPR051794">
    <property type="entry name" value="PG_Endopeptidase_C40"/>
</dbReference>